<name>A0A7G9RZQ0_9FIRM</name>
<evidence type="ECO:0000313" key="2">
    <source>
        <dbReference type="EMBL" id="QNN61075.1"/>
    </source>
</evidence>
<sequence>MKLYIKQKVFTIGESFTVRNEFNEDVYWVKGSFMRIPKKFTITDQSGKKVATIERQMLKIMAHYKITIEGQPSVVIKRNFTMFKQKFQIEGTNWKLKGDYMSHNYSIVDGKAPVMSLRKHWFTWGDSYELNILDEKYQLLALCVAIVVDNEIEKDRSSSHNSSSSSTSAQ</sequence>
<dbReference type="AlphaFoldDB" id="A0A7G9RZQ0"/>
<reference evidence="2 3" key="1">
    <citation type="submission" date="2020-08" db="EMBL/GenBank/DDBJ databases">
        <title>Genome sequence of Erysipelothrix inopinata DSM 15511T.</title>
        <authorList>
            <person name="Hyun D.-W."/>
            <person name="Bae J.-W."/>
        </authorList>
    </citation>
    <scope>NUCLEOTIDE SEQUENCE [LARGE SCALE GENOMIC DNA]</scope>
    <source>
        <strain evidence="2 3">DSM 15511</strain>
    </source>
</reference>
<proteinExistence type="inferred from homology"/>
<keyword evidence="3" id="KW-1185">Reference proteome</keyword>
<dbReference type="InterPro" id="IPR007612">
    <property type="entry name" value="LOR"/>
</dbReference>
<evidence type="ECO:0000313" key="3">
    <source>
        <dbReference type="Proteomes" id="UP000515928"/>
    </source>
</evidence>
<organism evidence="2 3">
    <name type="scientific">Erysipelothrix inopinata</name>
    <dbReference type="NCBI Taxonomy" id="225084"/>
    <lineage>
        <taxon>Bacteria</taxon>
        <taxon>Bacillati</taxon>
        <taxon>Bacillota</taxon>
        <taxon>Erysipelotrichia</taxon>
        <taxon>Erysipelotrichales</taxon>
        <taxon>Erysipelotrichaceae</taxon>
        <taxon>Erysipelothrix</taxon>
    </lineage>
</organism>
<dbReference type="EMBL" id="CP060715">
    <property type="protein sequence ID" value="QNN61075.1"/>
    <property type="molecule type" value="Genomic_DNA"/>
</dbReference>
<protein>
    <submittedName>
        <fullName evidence="2">LURP-one-related family protein</fullName>
    </submittedName>
</protein>
<dbReference type="SUPFAM" id="SSF54518">
    <property type="entry name" value="Tubby C-terminal domain-like"/>
    <property type="match status" value="1"/>
</dbReference>
<dbReference type="Proteomes" id="UP000515928">
    <property type="component" value="Chromosome"/>
</dbReference>
<evidence type="ECO:0000256" key="1">
    <source>
        <dbReference type="ARBA" id="ARBA00005437"/>
    </source>
</evidence>
<accession>A0A7G9RZQ0</accession>
<dbReference type="RefSeq" id="WP_187534193.1">
    <property type="nucleotide sequence ID" value="NZ_CBCSHU010000001.1"/>
</dbReference>
<dbReference type="KEGG" id="eio:H9L01_01540"/>
<dbReference type="InterPro" id="IPR025659">
    <property type="entry name" value="Tubby-like_C"/>
</dbReference>
<dbReference type="Pfam" id="PF04525">
    <property type="entry name" value="LOR"/>
    <property type="match status" value="1"/>
</dbReference>
<gene>
    <name evidence="2" type="ORF">H9L01_01540</name>
</gene>
<comment type="similarity">
    <text evidence="1">Belongs to the LOR family.</text>
</comment>
<dbReference type="Gene3D" id="2.40.160.200">
    <property type="entry name" value="LURP1-related"/>
    <property type="match status" value="1"/>
</dbReference>
<dbReference type="InterPro" id="IPR038595">
    <property type="entry name" value="LOR_sf"/>
</dbReference>